<gene>
    <name evidence="1" type="ORF">H671_2g6542</name>
</gene>
<dbReference type="AlphaFoldDB" id="A0A061ICW1"/>
<accession>A0A061ICW1</accession>
<name>A0A061ICW1_CRIGR</name>
<evidence type="ECO:0000313" key="1">
    <source>
        <dbReference type="EMBL" id="ERE83670.1"/>
    </source>
</evidence>
<dbReference type="Proteomes" id="UP000030759">
    <property type="component" value="Unassembled WGS sequence"/>
</dbReference>
<dbReference type="EMBL" id="KE668667">
    <property type="protein sequence ID" value="ERE83670.1"/>
    <property type="molecule type" value="Genomic_DNA"/>
</dbReference>
<evidence type="ECO:0000313" key="2">
    <source>
        <dbReference type="Proteomes" id="UP000030759"/>
    </source>
</evidence>
<organism evidence="1 2">
    <name type="scientific">Cricetulus griseus</name>
    <name type="common">Chinese hamster</name>
    <name type="synonym">Cricetulus barabensis griseus</name>
    <dbReference type="NCBI Taxonomy" id="10029"/>
    <lineage>
        <taxon>Eukaryota</taxon>
        <taxon>Metazoa</taxon>
        <taxon>Chordata</taxon>
        <taxon>Craniata</taxon>
        <taxon>Vertebrata</taxon>
        <taxon>Euteleostomi</taxon>
        <taxon>Mammalia</taxon>
        <taxon>Eutheria</taxon>
        <taxon>Euarchontoglires</taxon>
        <taxon>Glires</taxon>
        <taxon>Rodentia</taxon>
        <taxon>Myomorpha</taxon>
        <taxon>Muroidea</taxon>
        <taxon>Cricetidae</taxon>
        <taxon>Cricetinae</taxon>
        <taxon>Cricetulus</taxon>
    </lineage>
</organism>
<sequence>MVSVAVQKLLGFTSSYLLIVGFSAFANGTKFCSVQKVFSCAIKFKTIPHFLLYQVQCIQFYVEVFDPFGVEFCTG</sequence>
<proteinExistence type="predicted"/>
<protein>
    <submittedName>
        <fullName evidence="1">Uncharacterized protein</fullName>
    </submittedName>
</protein>
<reference evidence="2" key="1">
    <citation type="journal article" date="2013" name="Nat. Biotechnol.">
        <title>Chinese hamster genome sequenced from sorted chromosomes.</title>
        <authorList>
            <person name="Brinkrolf K."/>
            <person name="Rupp O."/>
            <person name="Laux H."/>
            <person name="Kollin F."/>
            <person name="Ernst W."/>
            <person name="Linke B."/>
            <person name="Kofler R."/>
            <person name="Romand S."/>
            <person name="Hesse F."/>
            <person name="Budach W.E."/>
            <person name="Galosy S."/>
            <person name="Muller D."/>
            <person name="Noll T."/>
            <person name="Wienberg J."/>
            <person name="Jostock T."/>
            <person name="Leonard M."/>
            <person name="Grillari J."/>
            <person name="Tauch A."/>
            <person name="Goesmann A."/>
            <person name="Helk B."/>
            <person name="Mott J.E."/>
            <person name="Puhler A."/>
            <person name="Borth N."/>
        </authorList>
    </citation>
    <scope>NUCLEOTIDE SEQUENCE [LARGE SCALE GENOMIC DNA]</scope>
    <source>
        <strain evidence="2">17A/GY</strain>
    </source>
</reference>